<proteinExistence type="predicted"/>
<reference evidence="4" key="1">
    <citation type="journal article" date="2020" name="Stud. Mycol.">
        <title>101 Dothideomycetes genomes: a test case for predicting lifestyles and emergence of pathogens.</title>
        <authorList>
            <person name="Haridas S."/>
            <person name="Albert R."/>
            <person name="Binder M."/>
            <person name="Bloem J."/>
            <person name="Labutti K."/>
            <person name="Salamov A."/>
            <person name="Andreopoulos B."/>
            <person name="Baker S."/>
            <person name="Barry K."/>
            <person name="Bills G."/>
            <person name="Bluhm B."/>
            <person name="Cannon C."/>
            <person name="Castanera R."/>
            <person name="Culley D."/>
            <person name="Daum C."/>
            <person name="Ezra D."/>
            <person name="Gonzalez J."/>
            <person name="Henrissat B."/>
            <person name="Kuo A."/>
            <person name="Liang C."/>
            <person name="Lipzen A."/>
            <person name="Lutzoni F."/>
            <person name="Magnuson J."/>
            <person name="Mondo S."/>
            <person name="Nolan M."/>
            <person name="Ohm R."/>
            <person name="Pangilinan J."/>
            <person name="Park H.-J."/>
            <person name="Ramirez L."/>
            <person name="Alfaro M."/>
            <person name="Sun H."/>
            <person name="Tritt A."/>
            <person name="Yoshinaga Y."/>
            <person name="Zwiers L.-H."/>
            <person name="Turgeon B."/>
            <person name="Goodwin S."/>
            <person name="Spatafora J."/>
            <person name="Crous P."/>
            <person name="Grigoriev I."/>
        </authorList>
    </citation>
    <scope>NUCLEOTIDE SEQUENCE</scope>
    <source>
        <strain evidence="4">CBS 262.69</strain>
    </source>
</reference>
<feature type="region of interest" description="Disordered" evidence="3">
    <location>
        <begin position="206"/>
        <end position="300"/>
    </location>
</feature>
<dbReference type="GO" id="GO:0000445">
    <property type="term" value="C:THO complex part of transcription export complex"/>
    <property type="evidence" value="ECO:0007669"/>
    <property type="project" value="InterPro"/>
</dbReference>
<protein>
    <recommendedName>
        <fullName evidence="6">Tho complex subunit 7</fullName>
    </recommendedName>
</protein>
<name>A0A6G1I235_9PEZI</name>
<dbReference type="OrthoDB" id="205166at2759"/>
<dbReference type="InterPro" id="IPR008501">
    <property type="entry name" value="THOC7/Mft1"/>
</dbReference>
<gene>
    <name evidence="4" type="ORF">EJ06DRAFT_490326</name>
</gene>
<evidence type="ECO:0000313" key="5">
    <source>
        <dbReference type="Proteomes" id="UP000799640"/>
    </source>
</evidence>
<accession>A0A6G1I235</accession>
<evidence type="ECO:0000256" key="2">
    <source>
        <dbReference type="ARBA" id="ARBA00023242"/>
    </source>
</evidence>
<dbReference type="GO" id="GO:0006397">
    <property type="term" value="P:mRNA processing"/>
    <property type="evidence" value="ECO:0007669"/>
    <property type="project" value="InterPro"/>
</dbReference>
<dbReference type="Pfam" id="PF05615">
    <property type="entry name" value="THOC7"/>
    <property type="match status" value="1"/>
</dbReference>
<keyword evidence="2" id="KW-0539">Nucleus</keyword>
<dbReference type="Proteomes" id="UP000799640">
    <property type="component" value="Unassembled WGS sequence"/>
</dbReference>
<feature type="compositionally biased region" description="Acidic residues" evidence="3">
    <location>
        <begin position="288"/>
        <end position="300"/>
    </location>
</feature>
<evidence type="ECO:0008006" key="6">
    <source>
        <dbReference type="Google" id="ProtNLM"/>
    </source>
</evidence>
<evidence type="ECO:0000256" key="1">
    <source>
        <dbReference type="ARBA" id="ARBA00004123"/>
    </source>
</evidence>
<comment type="subcellular location">
    <subcellularLocation>
        <location evidence="1">Nucleus</location>
    </subcellularLocation>
</comment>
<evidence type="ECO:0000256" key="3">
    <source>
        <dbReference type="SAM" id="MobiDB-lite"/>
    </source>
</evidence>
<feature type="compositionally biased region" description="Basic and acidic residues" evidence="3">
    <location>
        <begin position="206"/>
        <end position="223"/>
    </location>
</feature>
<organism evidence="4 5">
    <name type="scientific">Trichodelitschia bisporula</name>
    <dbReference type="NCBI Taxonomy" id="703511"/>
    <lineage>
        <taxon>Eukaryota</taxon>
        <taxon>Fungi</taxon>
        <taxon>Dikarya</taxon>
        <taxon>Ascomycota</taxon>
        <taxon>Pezizomycotina</taxon>
        <taxon>Dothideomycetes</taxon>
        <taxon>Dothideomycetes incertae sedis</taxon>
        <taxon>Phaeotrichales</taxon>
        <taxon>Phaeotrichaceae</taxon>
        <taxon>Trichodelitschia</taxon>
    </lineage>
</organism>
<dbReference type="AlphaFoldDB" id="A0A6G1I235"/>
<sequence>MTTYDYRLLDQQDEDKLHTNRLMGIEQRPFQRVAKRLLAPDSPVLKTPTQTSQATRQESLATLEQFREEMLLDFAALESTMVRIQLLRTSNEQERKRYAEEKLRITGAADAIRANTTELRTQLDGARTTMQLRKTYDELAERITSNRMLRPREDQAAQLEKLNTEIAELEQESQEYARTWAERREAFGRIVEDGRRMLELIRDEKEEAERKEGMERRDDDESARPSLVGTPRDGDAATPLPDVPMLAPGRPLPLVVSARASPAPEKLDTPDVEMGEYTGAESQGSVLEEGEEEEGEQMDE</sequence>
<evidence type="ECO:0000313" key="4">
    <source>
        <dbReference type="EMBL" id="KAF2402129.1"/>
    </source>
</evidence>
<dbReference type="EMBL" id="ML996691">
    <property type="protein sequence ID" value="KAF2402129.1"/>
    <property type="molecule type" value="Genomic_DNA"/>
</dbReference>
<keyword evidence="5" id="KW-1185">Reference proteome</keyword>